<proteinExistence type="predicted"/>
<evidence type="ECO:0000313" key="1">
    <source>
        <dbReference type="EMBL" id="CAL4060351.1"/>
    </source>
</evidence>
<sequence>MDVQGNLLEESLMKLLDPSTTPEKALQLFSSPCFTPTVYKEGNTDAMIFLAYFKFMMIRLPDACIDDIWGDILNKAFMYTRYLTRPQVGVFMMDEPVPEVGLFMLDKPLYMNSKNCAKWFQEALSTHTKCPNPYSRLKLFRILRMIMGDAYELSWEPVCAMFIHTINEIKPHDLYPISNKDESLFKVEDLTYLIFHRYTMNLISTNIIAQNQNKNESLVESKEIRFICNCIQLIEVFAVLARSISDPFKYNKKIIKCCDAFKEYIDRLVYCIQSDPWIHREYKPRRSPEEWFRYVVSSSPFRHYAIQTVHVLIAIIINMKKIDVNVTWFLKFLWNVAGDLGVRNKTCEVPRGLFYHQIHGLTLTGQNTMLIPLLLKNLSPLYAGQTSIYASPNLL</sequence>
<protein>
    <recommendedName>
        <fullName evidence="3">Proteasome activator Blm10 mid region domain-containing protein</fullName>
    </recommendedName>
</protein>
<dbReference type="AlphaFoldDB" id="A0AAV2PMW2"/>
<organism evidence="1 2">
    <name type="scientific">Meganyctiphanes norvegica</name>
    <name type="common">Northern krill</name>
    <name type="synonym">Thysanopoda norvegica</name>
    <dbReference type="NCBI Taxonomy" id="48144"/>
    <lineage>
        <taxon>Eukaryota</taxon>
        <taxon>Metazoa</taxon>
        <taxon>Ecdysozoa</taxon>
        <taxon>Arthropoda</taxon>
        <taxon>Crustacea</taxon>
        <taxon>Multicrustacea</taxon>
        <taxon>Malacostraca</taxon>
        <taxon>Eumalacostraca</taxon>
        <taxon>Eucarida</taxon>
        <taxon>Euphausiacea</taxon>
        <taxon>Euphausiidae</taxon>
        <taxon>Meganyctiphanes</taxon>
    </lineage>
</organism>
<keyword evidence="2" id="KW-1185">Reference proteome</keyword>
<evidence type="ECO:0008006" key="3">
    <source>
        <dbReference type="Google" id="ProtNLM"/>
    </source>
</evidence>
<dbReference type="Proteomes" id="UP001497623">
    <property type="component" value="Unassembled WGS sequence"/>
</dbReference>
<comment type="caution">
    <text evidence="1">The sequence shown here is derived from an EMBL/GenBank/DDBJ whole genome shotgun (WGS) entry which is preliminary data.</text>
</comment>
<reference evidence="1 2" key="1">
    <citation type="submission" date="2024-05" db="EMBL/GenBank/DDBJ databases">
        <authorList>
            <person name="Wallberg A."/>
        </authorList>
    </citation>
    <scope>NUCLEOTIDE SEQUENCE [LARGE SCALE GENOMIC DNA]</scope>
</reference>
<evidence type="ECO:0000313" key="2">
    <source>
        <dbReference type="Proteomes" id="UP001497623"/>
    </source>
</evidence>
<dbReference type="EMBL" id="CAXKWB010000336">
    <property type="protein sequence ID" value="CAL4060351.1"/>
    <property type="molecule type" value="Genomic_DNA"/>
</dbReference>
<gene>
    <name evidence="1" type="ORF">MNOR_LOCUS1279</name>
</gene>
<name>A0AAV2PMW2_MEGNR</name>
<accession>A0AAV2PMW2</accession>